<protein>
    <submittedName>
        <fullName evidence="2">Uncharacterized protein</fullName>
    </submittedName>
</protein>
<keyword evidence="1" id="KW-1133">Transmembrane helix</keyword>
<keyword evidence="1" id="KW-0472">Membrane</keyword>
<gene>
    <name evidence="2" type="ORF">SAMN02746064_00257</name>
</gene>
<accession>A0A1M4SGZ2</accession>
<organism evidence="2 3">
    <name type="scientific">Alkalibacter saccharofermentans DSM 14828</name>
    <dbReference type="NCBI Taxonomy" id="1120975"/>
    <lineage>
        <taxon>Bacteria</taxon>
        <taxon>Bacillati</taxon>
        <taxon>Bacillota</taxon>
        <taxon>Clostridia</taxon>
        <taxon>Eubacteriales</taxon>
        <taxon>Eubacteriaceae</taxon>
        <taxon>Alkalibacter</taxon>
    </lineage>
</organism>
<dbReference type="AlphaFoldDB" id="A0A1M4SGZ2"/>
<proteinExistence type="predicted"/>
<sequence>MKLYTEEWMKILEHIENNDQDYKLFSINYESNYWFNAKVKGDEVEISNAKFHENSCSIPTPRKINIKEFSLAFPLYKQYTSGVPGIRYKMQKRKIYNSSYIIALIHNIIDDYYFRFSNILNK</sequence>
<dbReference type="Proteomes" id="UP000184251">
    <property type="component" value="Unassembled WGS sequence"/>
</dbReference>
<evidence type="ECO:0000313" key="3">
    <source>
        <dbReference type="Proteomes" id="UP000184251"/>
    </source>
</evidence>
<dbReference type="STRING" id="1120975.SAMN02746064_00257"/>
<evidence type="ECO:0000256" key="1">
    <source>
        <dbReference type="SAM" id="Phobius"/>
    </source>
</evidence>
<reference evidence="2 3" key="1">
    <citation type="submission" date="2016-11" db="EMBL/GenBank/DDBJ databases">
        <authorList>
            <person name="Jaros S."/>
            <person name="Januszkiewicz K."/>
            <person name="Wedrychowicz H."/>
        </authorList>
    </citation>
    <scope>NUCLEOTIDE SEQUENCE [LARGE SCALE GENOMIC DNA]</scope>
    <source>
        <strain evidence="2 3">DSM 14828</strain>
    </source>
</reference>
<evidence type="ECO:0000313" key="2">
    <source>
        <dbReference type="EMBL" id="SHE31428.1"/>
    </source>
</evidence>
<keyword evidence="3" id="KW-1185">Reference proteome</keyword>
<dbReference type="EMBL" id="FQTU01000001">
    <property type="protein sequence ID" value="SHE31428.1"/>
    <property type="molecule type" value="Genomic_DNA"/>
</dbReference>
<keyword evidence="1" id="KW-0812">Transmembrane</keyword>
<dbReference type="RefSeq" id="WP_073269246.1">
    <property type="nucleotide sequence ID" value="NZ_FQTU01000001.1"/>
</dbReference>
<name>A0A1M4SGZ2_9FIRM</name>
<feature type="transmembrane region" description="Helical" evidence="1">
    <location>
        <begin position="95"/>
        <end position="114"/>
    </location>
</feature>